<evidence type="ECO:0000256" key="2">
    <source>
        <dbReference type="SAM" id="MobiDB-lite"/>
    </source>
</evidence>
<dbReference type="GO" id="GO:0005737">
    <property type="term" value="C:cytoplasm"/>
    <property type="evidence" value="ECO:0007669"/>
    <property type="project" value="TreeGrafter"/>
</dbReference>
<keyword evidence="1" id="KW-0863">Zinc-finger</keyword>
<dbReference type="GO" id="GO:0005634">
    <property type="term" value="C:nucleus"/>
    <property type="evidence" value="ECO:0007669"/>
    <property type="project" value="TreeGrafter"/>
</dbReference>
<dbReference type="Gene3D" id="3.30.40.10">
    <property type="entry name" value="Zinc/RING finger domain, C3HC4 (zinc finger)"/>
    <property type="match status" value="1"/>
</dbReference>
<evidence type="ECO:0000259" key="3">
    <source>
        <dbReference type="PROSITE" id="PS50089"/>
    </source>
</evidence>
<keyword evidence="1" id="KW-0479">Metal-binding</keyword>
<dbReference type="PhylomeDB" id="A0A0G4HLB7"/>
<dbReference type="PANTHER" id="PTHR10044">
    <property type="entry name" value="INHIBITOR OF APOPTOSIS"/>
    <property type="match status" value="1"/>
</dbReference>
<dbReference type="VEuPathDB" id="CryptoDB:Cvel_28681"/>
<name>A0A0G4HLB7_9ALVE</name>
<keyword evidence="1" id="KW-0862">Zinc</keyword>
<feature type="compositionally biased region" description="Basic and acidic residues" evidence="2">
    <location>
        <begin position="1"/>
        <end position="34"/>
    </location>
</feature>
<gene>
    <name evidence="4" type="ORF">Cvel_28681</name>
</gene>
<dbReference type="Pfam" id="PF13920">
    <property type="entry name" value="zf-C3HC4_3"/>
    <property type="match status" value="1"/>
</dbReference>
<dbReference type="PROSITE" id="PS50089">
    <property type="entry name" value="ZF_RING_2"/>
    <property type="match status" value="1"/>
</dbReference>
<organism evidence="4">
    <name type="scientific">Chromera velia CCMP2878</name>
    <dbReference type="NCBI Taxonomy" id="1169474"/>
    <lineage>
        <taxon>Eukaryota</taxon>
        <taxon>Sar</taxon>
        <taxon>Alveolata</taxon>
        <taxon>Colpodellida</taxon>
        <taxon>Chromeraceae</taxon>
        <taxon>Chromera</taxon>
    </lineage>
</organism>
<sequence length="130" mass="14007">MSSEEEKERKGNQQNRLEQENKQLKNALRREMETRGAASSSSSSSSSAGPAVAAGVRTVPSPVAGRHSGGGGKVPESVPEERLCCICQEKEIAVAFIPCGHAKCCADCSTEVRDCPVCRASIQRRQRIYL</sequence>
<dbReference type="EMBL" id="CDMZ01003044">
    <property type="protein sequence ID" value="CEM44906.1"/>
    <property type="molecule type" value="Genomic_DNA"/>
</dbReference>
<evidence type="ECO:0000313" key="4">
    <source>
        <dbReference type="EMBL" id="CEM44906.1"/>
    </source>
</evidence>
<proteinExistence type="predicted"/>
<dbReference type="PANTHER" id="PTHR10044:SF139">
    <property type="entry name" value="DEATH-ASSOCIATED INHIBITOR OF APOPTOSIS 2"/>
    <property type="match status" value="1"/>
</dbReference>
<accession>A0A0G4HLB7</accession>
<dbReference type="InterPro" id="IPR013083">
    <property type="entry name" value="Znf_RING/FYVE/PHD"/>
</dbReference>
<dbReference type="InterPro" id="IPR050784">
    <property type="entry name" value="IAP"/>
</dbReference>
<reference evidence="4" key="1">
    <citation type="submission" date="2014-11" db="EMBL/GenBank/DDBJ databases">
        <authorList>
            <person name="Otto D Thomas"/>
            <person name="Naeem Raeece"/>
        </authorList>
    </citation>
    <scope>NUCLEOTIDE SEQUENCE</scope>
</reference>
<dbReference type="AlphaFoldDB" id="A0A0G4HLB7"/>
<feature type="domain" description="RING-type" evidence="3">
    <location>
        <begin position="84"/>
        <end position="119"/>
    </location>
</feature>
<feature type="region of interest" description="Disordered" evidence="2">
    <location>
        <begin position="1"/>
        <end position="77"/>
    </location>
</feature>
<dbReference type="GO" id="GO:0051726">
    <property type="term" value="P:regulation of cell cycle"/>
    <property type="evidence" value="ECO:0007669"/>
    <property type="project" value="TreeGrafter"/>
</dbReference>
<evidence type="ECO:0000256" key="1">
    <source>
        <dbReference type="PROSITE-ProRule" id="PRU00175"/>
    </source>
</evidence>
<dbReference type="InterPro" id="IPR001841">
    <property type="entry name" value="Znf_RING"/>
</dbReference>
<protein>
    <recommendedName>
        <fullName evidence="3">RING-type domain-containing protein</fullName>
    </recommendedName>
</protein>
<dbReference type="SUPFAM" id="SSF57850">
    <property type="entry name" value="RING/U-box"/>
    <property type="match status" value="1"/>
</dbReference>
<feature type="compositionally biased region" description="Low complexity" evidence="2">
    <location>
        <begin position="36"/>
        <end position="55"/>
    </location>
</feature>
<dbReference type="GO" id="GO:0008270">
    <property type="term" value="F:zinc ion binding"/>
    <property type="evidence" value="ECO:0007669"/>
    <property type="project" value="UniProtKB-KW"/>
</dbReference>